<dbReference type="EMBL" id="MDEJ01000071">
    <property type="protein sequence ID" value="PPU92362.1"/>
    <property type="molecule type" value="Genomic_DNA"/>
</dbReference>
<protein>
    <submittedName>
        <fullName evidence="1">Uncharacterized protein</fullName>
    </submittedName>
</protein>
<dbReference type="OrthoDB" id="8176305at2"/>
<accession>A0A2S7EMZ9</accession>
<comment type="caution">
    <text evidence="1">The sequence shown here is derived from an EMBL/GenBank/DDBJ whole genome shotgun (WGS) entry which is preliminary data.</text>
</comment>
<dbReference type="RefSeq" id="WP_128417389.1">
    <property type="nucleotide sequence ID" value="NZ_MDEJ01000071.1"/>
</dbReference>
<keyword evidence="2" id="KW-1185">Reference proteome</keyword>
<evidence type="ECO:0000313" key="2">
    <source>
        <dbReference type="Proteomes" id="UP000239939"/>
    </source>
</evidence>
<dbReference type="Proteomes" id="UP000239939">
    <property type="component" value="Unassembled WGS sequence"/>
</dbReference>
<evidence type="ECO:0000313" key="1">
    <source>
        <dbReference type="EMBL" id="PPU92362.1"/>
    </source>
</evidence>
<organism evidence="1 2">
    <name type="scientific">Xanthomonas populi</name>
    <dbReference type="NCBI Taxonomy" id="53414"/>
    <lineage>
        <taxon>Bacteria</taxon>
        <taxon>Pseudomonadati</taxon>
        <taxon>Pseudomonadota</taxon>
        <taxon>Gammaproteobacteria</taxon>
        <taxon>Lysobacterales</taxon>
        <taxon>Lysobacteraceae</taxon>
        <taxon>Xanthomonas</taxon>
    </lineage>
</organism>
<reference evidence="2" key="1">
    <citation type="submission" date="2016-08" db="EMBL/GenBank/DDBJ databases">
        <authorList>
            <person name="Merda D."/>
            <person name="Briand M."/>
            <person name="Taghouti G."/>
            <person name="Carrere S."/>
            <person name="Gouzy J."/>
            <person name="Portier P."/>
            <person name="Jacques M.-A."/>
            <person name="Fischer-Le Saux M."/>
        </authorList>
    </citation>
    <scope>NUCLEOTIDE SEQUENCE [LARGE SCALE GENOMIC DNA]</scope>
    <source>
        <strain evidence="2">CFBP1817</strain>
    </source>
</reference>
<dbReference type="AlphaFoldDB" id="A0A2S7EMZ9"/>
<name>A0A2S7EMZ9_9XANT</name>
<sequence length="90" mass="10106">MADNFFLSTTSLRDGKAGFTSNDRLDNACVKAESYHARYRSATKEERASHSRAFVPIRTCGSNQFATMSDYRAATKVHIGHLFDSQQARQ</sequence>
<gene>
    <name evidence="1" type="ORF">XpopCFBP1817_12400</name>
</gene>
<proteinExistence type="predicted"/>